<dbReference type="InterPro" id="IPR051531">
    <property type="entry name" value="N-acetyltransferase"/>
</dbReference>
<evidence type="ECO:0000313" key="3">
    <source>
        <dbReference type="Proteomes" id="UP000199048"/>
    </source>
</evidence>
<dbReference type="Pfam" id="PF13302">
    <property type="entry name" value="Acetyltransf_3"/>
    <property type="match status" value="1"/>
</dbReference>
<dbReference type="PANTHER" id="PTHR43792">
    <property type="entry name" value="GNAT FAMILY, PUTATIVE (AFU_ORTHOLOGUE AFUA_3G00765)-RELATED-RELATED"/>
    <property type="match status" value="1"/>
</dbReference>
<keyword evidence="2" id="KW-0808">Transferase</keyword>
<keyword evidence="3" id="KW-1185">Reference proteome</keyword>
<dbReference type="Gene3D" id="3.40.630.30">
    <property type="match status" value="1"/>
</dbReference>
<dbReference type="EMBL" id="FOTK01000006">
    <property type="protein sequence ID" value="SFL54307.1"/>
    <property type="molecule type" value="Genomic_DNA"/>
</dbReference>
<proteinExistence type="predicted"/>
<organism evidence="2 3">
    <name type="scientific">Methylobacterium pseudosasicola</name>
    <dbReference type="NCBI Taxonomy" id="582667"/>
    <lineage>
        <taxon>Bacteria</taxon>
        <taxon>Pseudomonadati</taxon>
        <taxon>Pseudomonadota</taxon>
        <taxon>Alphaproteobacteria</taxon>
        <taxon>Hyphomicrobiales</taxon>
        <taxon>Methylobacteriaceae</taxon>
        <taxon>Methylobacterium</taxon>
    </lineage>
</organism>
<sequence>MKPGGLTVPFPARAPPHIEAMFTIRAARDSLADLPRLETARLSIAALRPEDAPDLRRLTDDPAITAAVDFLPTPFTVRDAEDLIRSGARGQDRFLGAWMRPTEAPQAGAQASADPAGPDLVGVVGTHLRGSGAIEIGYWVGGAARGRGFAFEAVSAIVALLARRFPARIIVAECRPGNVASWGLLQKLGFRDTGEEGHRPGRRLLQRA</sequence>
<dbReference type="InterPro" id="IPR016181">
    <property type="entry name" value="Acyl_CoA_acyltransferase"/>
</dbReference>
<evidence type="ECO:0000259" key="1">
    <source>
        <dbReference type="PROSITE" id="PS51186"/>
    </source>
</evidence>
<dbReference type="GO" id="GO:0016747">
    <property type="term" value="F:acyltransferase activity, transferring groups other than amino-acyl groups"/>
    <property type="evidence" value="ECO:0007669"/>
    <property type="project" value="InterPro"/>
</dbReference>
<dbReference type="PROSITE" id="PS51186">
    <property type="entry name" value="GNAT"/>
    <property type="match status" value="1"/>
</dbReference>
<protein>
    <submittedName>
        <fullName evidence="2">Protein N-acetyltransferase, RimJ/RimL family</fullName>
    </submittedName>
</protein>
<dbReference type="InterPro" id="IPR000182">
    <property type="entry name" value="GNAT_dom"/>
</dbReference>
<name>A0A1I4IJP7_9HYPH</name>
<feature type="domain" description="N-acetyltransferase" evidence="1">
    <location>
        <begin position="42"/>
        <end position="208"/>
    </location>
</feature>
<accession>A0A1I4IJP7</accession>
<dbReference type="SUPFAM" id="SSF55729">
    <property type="entry name" value="Acyl-CoA N-acyltransferases (Nat)"/>
    <property type="match status" value="1"/>
</dbReference>
<dbReference type="STRING" id="582667.SAMN05192568_1006173"/>
<dbReference type="AlphaFoldDB" id="A0A1I4IJP7"/>
<reference evidence="3" key="1">
    <citation type="submission" date="2016-10" db="EMBL/GenBank/DDBJ databases">
        <authorList>
            <person name="Varghese N."/>
            <person name="Submissions S."/>
        </authorList>
    </citation>
    <scope>NUCLEOTIDE SEQUENCE [LARGE SCALE GENOMIC DNA]</scope>
    <source>
        <strain evidence="3">BL36</strain>
    </source>
</reference>
<dbReference type="Proteomes" id="UP000199048">
    <property type="component" value="Unassembled WGS sequence"/>
</dbReference>
<gene>
    <name evidence="2" type="ORF">SAMN05192568_1006173</name>
</gene>
<evidence type="ECO:0000313" key="2">
    <source>
        <dbReference type="EMBL" id="SFL54307.1"/>
    </source>
</evidence>